<organism evidence="8 9">
    <name type="scientific">Coprobacter fastidiosus NSB1 = JCM 33896</name>
    <dbReference type="NCBI Taxonomy" id="1349822"/>
    <lineage>
        <taxon>Bacteria</taxon>
        <taxon>Pseudomonadati</taxon>
        <taxon>Bacteroidota</taxon>
        <taxon>Bacteroidia</taxon>
        <taxon>Bacteroidales</taxon>
        <taxon>Barnesiellaceae</taxon>
        <taxon>Coprobacter</taxon>
    </lineage>
</organism>
<accession>A0A495W9R5</accession>
<dbReference type="EMBL" id="RBXN01000004">
    <property type="protein sequence ID" value="RKT58452.1"/>
    <property type="molecule type" value="Genomic_DNA"/>
</dbReference>
<dbReference type="Proteomes" id="UP000269493">
    <property type="component" value="Unassembled WGS sequence"/>
</dbReference>
<dbReference type="InterPro" id="IPR000760">
    <property type="entry name" value="Inositol_monophosphatase-like"/>
</dbReference>
<dbReference type="PANTHER" id="PTHR20854:SF4">
    <property type="entry name" value="INOSITOL-1-MONOPHOSPHATASE-RELATED"/>
    <property type="match status" value="1"/>
</dbReference>
<dbReference type="GO" id="GO:0006020">
    <property type="term" value="P:inositol metabolic process"/>
    <property type="evidence" value="ECO:0007669"/>
    <property type="project" value="TreeGrafter"/>
</dbReference>
<gene>
    <name evidence="8" type="ORF">BC742_1538</name>
</gene>
<evidence type="ECO:0000256" key="6">
    <source>
        <dbReference type="PIRSR" id="PIRSR600760-2"/>
    </source>
</evidence>
<evidence type="ECO:0000256" key="4">
    <source>
        <dbReference type="ARBA" id="ARBA00022801"/>
    </source>
</evidence>
<dbReference type="InterPro" id="IPR020583">
    <property type="entry name" value="Inositol_monoP_metal-BS"/>
</dbReference>
<keyword evidence="9" id="KW-1185">Reference proteome</keyword>
<feature type="binding site" evidence="6">
    <location>
        <position position="103"/>
    </location>
    <ligand>
        <name>Mg(2+)</name>
        <dbReference type="ChEBI" id="CHEBI:18420"/>
        <label>1</label>
        <note>catalytic</note>
    </ligand>
</feature>
<dbReference type="GeneID" id="92928654"/>
<dbReference type="Pfam" id="PF00459">
    <property type="entry name" value="Inositol_P"/>
    <property type="match status" value="1"/>
</dbReference>
<dbReference type="GO" id="GO:0046872">
    <property type="term" value="F:metal ion binding"/>
    <property type="evidence" value="ECO:0007669"/>
    <property type="project" value="UniProtKB-KW"/>
</dbReference>
<evidence type="ECO:0000313" key="8">
    <source>
        <dbReference type="EMBL" id="RKT58452.1"/>
    </source>
</evidence>
<dbReference type="GO" id="GO:0007165">
    <property type="term" value="P:signal transduction"/>
    <property type="evidence" value="ECO:0007669"/>
    <property type="project" value="TreeGrafter"/>
</dbReference>
<dbReference type="PANTHER" id="PTHR20854">
    <property type="entry name" value="INOSITOL MONOPHOSPHATASE"/>
    <property type="match status" value="1"/>
</dbReference>
<dbReference type="PRINTS" id="PR01959">
    <property type="entry name" value="SBIMPHPHTASE"/>
</dbReference>
<dbReference type="Gene3D" id="3.40.190.80">
    <property type="match status" value="1"/>
</dbReference>
<evidence type="ECO:0000256" key="3">
    <source>
        <dbReference type="ARBA" id="ARBA00022723"/>
    </source>
</evidence>
<dbReference type="CDD" id="cd01639">
    <property type="entry name" value="IMPase"/>
    <property type="match status" value="1"/>
</dbReference>
<evidence type="ECO:0000313" key="9">
    <source>
        <dbReference type="Proteomes" id="UP000269493"/>
    </source>
</evidence>
<dbReference type="GO" id="GO:0008934">
    <property type="term" value="F:inositol monophosphate 1-phosphatase activity"/>
    <property type="evidence" value="ECO:0007669"/>
    <property type="project" value="InterPro"/>
</dbReference>
<keyword evidence="5 6" id="KW-0460">Magnesium</keyword>
<dbReference type="Gene3D" id="3.30.540.10">
    <property type="entry name" value="Fructose-1,6-Bisphosphatase, subunit A, domain 1"/>
    <property type="match status" value="1"/>
</dbReference>
<feature type="binding site" evidence="6">
    <location>
        <position position="228"/>
    </location>
    <ligand>
        <name>Mg(2+)</name>
        <dbReference type="ChEBI" id="CHEBI:18420"/>
        <label>1</label>
        <note>catalytic</note>
    </ligand>
</feature>
<feature type="binding site" evidence="6">
    <location>
        <position position="102"/>
    </location>
    <ligand>
        <name>Mg(2+)</name>
        <dbReference type="ChEBI" id="CHEBI:18420"/>
        <label>1</label>
        <note>catalytic</note>
    </ligand>
</feature>
<dbReference type="InterPro" id="IPR033942">
    <property type="entry name" value="IMPase"/>
</dbReference>
<dbReference type="PROSITE" id="PS00629">
    <property type="entry name" value="IMP_1"/>
    <property type="match status" value="1"/>
</dbReference>
<dbReference type="EC" id="3.1.3.25" evidence="7"/>
<dbReference type="InterPro" id="IPR022337">
    <property type="entry name" value="Inositol_monophosphatase_SuhB"/>
</dbReference>
<comment type="similarity">
    <text evidence="7">Belongs to the inositol monophosphatase superfamily.</text>
</comment>
<feature type="binding site" evidence="6">
    <location>
        <position position="100"/>
    </location>
    <ligand>
        <name>Mg(2+)</name>
        <dbReference type="ChEBI" id="CHEBI:18420"/>
        <label>1</label>
        <note>catalytic</note>
    </ligand>
</feature>
<dbReference type="PRINTS" id="PR00377">
    <property type="entry name" value="IMPHPHTASES"/>
</dbReference>
<evidence type="ECO:0000256" key="7">
    <source>
        <dbReference type="RuleBase" id="RU364068"/>
    </source>
</evidence>
<reference evidence="8 9" key="1">
    <citation type="submission" date="2018-10" db="EMBL/GenBank/DDBJ databases">
        <title>Genomic Encyclopedia of Archaeal and Bacterial Type Strains, Phase II (KMG-II): from individual species to whole genera.</title>
        <authorList>
            <person name="Goeker M."/>
        </authorList>
    </citation>
    <scope>NUCLEOTIDE SEQUENCE [LARGE SCALE GENOMIC DNA]</scope>
    <source>
        <strain evidence="8 9">NSB1</strain>
    </source>
</reference>
<dbReference type="AlphaFoldDB" id="A0A495W9R5"/>
<dbReference type="FunFam" id="3.30.540.10:FF:000003">
    <property type="entry name" value="Inositol-1-monophosphatase"/>
    <property type="match status" value="1"/>
</dbReference>
<keyword evidence="3 6" id="KW-0479">Metal-binding</keyword>
<keyword evidence="4 7" id="KW-0378">Hydrolase</keyword>
<evidence type="ECO:0000256" key="1">
    <source>
        <dbReference type="ARBA" id="ARBA00001033"/>
    </source>
</evidence>
<feature type="binding site" evidence="6">
    <location>
        <position position="84"/>
    </location>
    <ligand>
        <name>Mg(2+)</name>
        <dbReference type="ChEBI" id="CHEBI:18420"/>
        <label>1</label>
        <note>catalytic</note>
    </ligand>
</feature>
<dbReference type="SUPFAM" id="SSF56655">
    <property type="entry name" value="Carbohydrate phosphatase"/>
    <property type="match status" value="1"/>
</dbReference>
<comment type="catalytic activity">
    <reaction evidence="1 7">
        <text>a myo-inositol phosphate + H2O = myo-inositol + phosphate</text>
        <dbReference type="Rhea" id="RHEA:24056"/>
        <dbReference type="ChEBI" id="CHEBI:15377"/>
        <dbReference type="ChEBI" id="CHEBI:17268"/>
        <dbReference type="ChEBI" id="CHEBI:43474"/>
        <dbReference type="ChEBI" id="CHEBI:84139"/>
        <dbReference type="EC" id="3.1.3.25"/>
    </reaction>
</comment>
<sequence>MEKGIADFFNQCFTMNNWKELEAKAIEWAKTMGEIQLSYFRKSQLSIKTKSNIFDIVTAADKACEQYFQDQLTIHYPDHDMLGEETGIHEKGSDYCWVIDPLDGTTNFSQGLPIFCVSIGLQYKKETIIGVVYAPYLNELYTTIKGEGAYRNGQKLKVSDKTELSRSVIATGFPYDHGTNPDNNSANIVHILPKVRGIRRMGSAAYDLCCVAAGNLDGYWELNLNLWDVCAGILLVEEAQGKVISFRNNRGISIIAGNSDITLLLKENIR</sequence>
<proteinExistence type="inferred from homology"/>
<comment type="cofactor">
    <cofactor evidence="2 6 7">
        <name>Mg(2+)</name>
        <dbReference type="ChEBI" id="CHEBI:18420"/>
    </cofactor>
</comment>
<comment type="caution">
    <text evidence="8">The sequence shown here is derived from an EMBL/GenBank/DDBJ whole genome shotgun (WGS) entry which is preliminary data.</text>
</comment>
<protein>
    <recommendedName>
        <fullName evidence="7">Inositol-1-monophosphatase</fullName>
        <ecNumber evidence="7">3.1.3.25</ecNumber>
    </recommendedName>
</protein>
<dbReference type="RefSeq" id="WP_022390101.1">
    <property type="nucleotide sequence ID" value="NZ_KI440835.1"/>
</dbReference>
<evidence type="ECO:0000256" key="5">
    <source>
        <dbReference type="ARBA" id="ARBA00022842"/>
    </source>
</evidence>
<evidence type="ECO:0000256" key="2">
    <source>
        <dbReference type="ARBA" id="ARBA00001946"/>
    </source>
</evidence>
<name>A0A495W9R5_9BACT</name>